<dbReference type="Proteomes" id="UP000028525">
    <property type="component" value="Unassembled WGS sequence"/>
</dbReference>
<proteinExistence type="predicted"/>
<accession>A0A084JFF0</accession>
<dbReference type="AlphaFoldDB" id="A0A084JFF0"/>
<sequence>MGETRYPLGLEKYVRFGYEDYRYGCLCTFPFNYHDHKLSYGTIESLALLGAALCMSVNGGLLEVEYAGRNEYVIPDCIPMWVRDEIRRIMCDYPEKYDEGEYDIDHLSDTTSDSEYKELRIKRLNDILVWAKQEIKEIENEEDE</sequence>
<organism evidence="1 2">
    <name type="scientific">Lacrimispora celerecrescens</name>
    <dbReference type="NCBI Taxonomy" id="29354"/>
    <lineage>
        <taxon>Bacteria</taxon>
        <taxon>Bacillati</taxon>
        <taxon>Bacillota</taxon>
        <taxon>Clostridia</taxon>
        <taxon>Lachnospirales</taxon>
        <taxon>Lachnospiraceae</taxon>
        <taxon>Lacrimispora</taxon>
    </lineage>
</organism>
<protein>
    <submittedName>
        <fullName evidence="1">Uncharacterized protein</fullName>
    </submittedName>
</protein>
<dbReference type="EMBL" id="JPME01000030">
    <property type="protein sequence ID" value="KEZ87684.1"/>
    <property type="molecule type" value="Genomic_DNA"/>
</dbReference>
<evidence type="ECO:0000313" key="2">
    <source>
        <dbReference type="Proteomes" id="UP000028525"/>
    </source>
</evidence>
<evidence type="ECO:0000313" key="1">
    <source>
        <dbReference type="EMBL" id="KEZ87684.1"/>
    </source>
</evidence>
<reference evidence="1 2" key="1">
    <citation type="submission" date="2014-07" db="EMBL/GenBank/DDBJ databases">
        <title>Draft genome of Clostridium celerecrescens 152B isolated from sediments associated with methane hydrate from Krishna Godavari basin.</title>
        <authorList>
            <person name="Honkalas V.S."/>
            <person name="Dabir A.P."/>
            <person name="Arora P."/>
            <person name="Dhakephalkar P.K."/>
        </authorList>
    </citation>
    <scope>NUCLEOTIDE SEQUENCE [LARGE SCALE GENOMIC DNA]</scope>
    <source>
        <strain evidence="1 2">152B</strain>
    </source>
</reference>
<dbReference type="RefSeq" id="WP_038284113.1">
    <property type="nucleotide sequence ID" value="NZ_JPME01000030.1"/>
</dbReference>
<name>A0A084JFF0_9FIRM</name>
<keyword evidence="2" id="KW-1185">Reference proteome</keyword>
<comment type="caution">
    <text evidence="1">The sequence shown here is derived from an EMBL/GenBank/DDBJ whole genome shotgun (WGS) entry which is preliminary data.</text>
</comment>
<gene>
    <name evidence="1" type="ORF">IO98_20520</name>
</gene>